<proteinExistence type="predicted"/>
<comment type="caution">
    <text evidence="2">The sequence shown here is derived from an EMBL/GenBank/DDBJ whole genome shotgun (WGS) entry which is preliminary data.</text>
</comment>
<organism evidence="2 3">
    <name type="scientific">Kitasatospora phosalacinea</name>
    <dbReference type="NCBI Taxonomy" id="2065"/>
    <lineage>
        <taxon>Bacteria</taxon>
        <taxon>Bacillati</taxon>
        <taxon>Actinomycetota</taxon>
        <taxon>Actinomycetes</taxon>
        <taxon>Kitasatosporales</taxon>
        <taxon>Streptomycetaceae</taxon>
        <taxon>Kitasatospora</taxon>
    </lineage>
</organism>
<dbReference type="RefSeq" id="WP_033251372.1">
    <property type="nucleotide sequence ID" value="NZ_BSRX01000009.1"/>
</dbReference>
<dbReference type="EMBL" id="BSRX01000009">
    <property type="protein sequence ID" value="GLW53976.1"/>
    <property type="molecule type" value="Genomic_DNA"/>
</dbReference>
<evidence type="ECO:0008006" key="4">
    <source>
        <dbReference type="Google" id="ProtNLM"/>
    </source>
</evidence>
<sequence length="299" mass="31543">MPAGDRVTAPGHIQFGELLLGPGTPYRWRELPGWEDSPALDSGTTPRPSAHGAYPGDLWAQPRTITVDKLTIRAPGGRIGAAMRELKAGTALSEDEQPLVVMLDERGPLLVWARCLRQAIPIGKGYRTGTVAGCALQFEASDPRRYSLDEQSAETALPRDEAGLDWHVTADPATESLLSLDLGSAGSAGTLTVTNAGDAPAPAVLAFRGPVSGPSLTDTATGRTWSYDIELAAGDELLVDGATGEVTLAGASRLYTTTGAPEQLLVVPPGVSEFAFRAAPDTPIDPAARAVLRWRHAYW</sequence>
<feature type="region of interest" description="Disordered" evidence="1">
    <location>
        <begin position="37"/>
        <end position="56"/>
    </location>
</feature>
<evidence type="ECO:0000256" key="1">
    <source>
        <dbReference type="SAM" id="MobiDB-lite"/>
    </source>
</evidence>
<evidence type="ECO:0000313" key="3">
    <source>
        <dbReference type="Proteomes" id="UP001165143"/>
    </source>
</evidence>
<protein>
    <recommendedName>
        <fullName evidence="4">Phage tail protein</fullName>
    </recommendedName>
</protein>
<name>A0A9W6PF58_9ACTN</name>
<dbReference type="OrthoDB" id="5182475at2"/>
<dbReference type="Proteomes" id="UP001165143">
    <property type="component" value="Unassembled WGS sequence"/>
</dbReference>
<evidence type="ECO:0000313" key="2">
    <source>
        <dbReference type="EMBL" id="GLW53976.1"/>
    </source>
</evidence>
<gene>
    <name evidence="2" type="ORF">Kpho01_19870</name>
</gene>
<accession>A0A9W6PF58</accession>
<dbReference type="AlphaFoldDB" id="A0A9W6PF58"/>
<reference evidence="2" key="1">
    <citation type="submission" date="2023-02" db="EMBL/GenBank/DDBJ databases">
        <title>Kitasatospora phosalacinea NBRC 14362.</title>
        <authorList>
            <person name="Ichikawa N."/>
            <person name="Sato H."/>
            <person name="Tonouchi N."/>
        </authorList>
    </citation>
    <scope>NUCLEOTIDE SEQUENCE</scope>
    <source>
        <strain evidence="2">NBRC 14362</strain>
    </source>
</reference>